<feature type="domain" description="MobA/VirD2-like nuclease" evidence="2">
    <location>
        <begin position="23"/>
        <end position="150"/>
    </location>
</feature>
<feature type="compositionally biased region" description="Low complexity" evidence="1">
    <location>
        <begin position="363"/>
        <end position="382"/>
    </location>
</feature>
<evidence type="ECO:0000313" key="4">
    <source>
        <dbReference type="Proteomes" id="UP000198615"/>
    </source>
</evidence>
<dbReference type="Pfam" id="PF03432">
    <property type="entry name" value="Relaxase"/>
    <property type="match status" value="1"/>
</dbReference>
<dbReference type="OrthoDB" id="1826980at2"/>
<evidence type="ECO:0000256" key="1">
    <source>
        <dbReference type="SAM" id="MobiDB-lite"/>
    </source>
</evidence>
<dbReference type="RefSeq" id="WP_093152255.1">
    <property type="nucleotide sequence ID" value="NZ_FNBW01000011.1"/>
</dbReference>
<comment type="caution">
    <text evidence="3">The sequence shown here is derived from an EMBL/GenBank/DDBJ whole genome shotgun (WGS) entry which is preliminary data.</text>
</comment>
<evidence type="ECO:0000313" key="3">
    <source>
        <dbReference type="EMBL" id="SDG14312.1"/>
    </source>
</evidence>
<dbReference type="Proteomes" id="UP000198615">
    <property type="component" value="Unassembled WGS sequence"/>
</dbReference>
<reference evidence="3 4" key="1">
    <citation type="submission" date="2016-10" db="EMBL/GenBank/DDBJ databases">
        <authorList>
            <person name="Varghese N."/>
            <person name="Submissions S."/>
        </authorList>
    </citation>
    <scope>NUCLEOTIDE SEQUENCE [LARGE SCALE GENOMIC DNA]</scope>
    <source>
        <strain evidence="3 4">DSM 18839</strain>
    </source>
</reference>
<organism evidence="3 4">
    <name type="scientific">Thalassobaculum litoreum DSM 18839</name>
    <dbReference type="NCBI Taxonomy" id="1123362"/>
    <lineage>
        <taxon>Bacteria</taxon>
        <taxon>Pseudomonadati</taxon>
        <taxon>Pseudomonadota</taxon>
        <taxon>Alphaproteobacteria</taxon>
        <taxon>Rhodospirillales</taxon>
        <taxon>Thalassobaculaceae</taxon>
        <taxon>Thalassobaculum</taxon>
    </lineage>
</organism>
<proteinExistence type="predicted"/>
<feature type="region of interest" description="Disordered" evidence="1">
    <location>
        <begin position="275"/>
        <end position="322"/>
    </location>
</feature>
<dbReference type="InterPro" id="IPR005094">
    <property type="entry name" value="Endonuclease_MobA/VirD2"/>
</dbReference>
<dbReference type="AlphaFoldDB" id="A0A8G2EXC2"/>
<feature type="region of interest" description="Disordered" evidence="1">
    <location>
        <begin position="357"/>
        <end position="445"/>
    </location>
</feature>
<gene>
    <name evidence="3" type="ORF">SAMN05660686_03481</name>
</gene>
<keyword evidence="4" id="KW-1185">Reference proteome</keyword>
<sequence>MILVVNPRGGGRDLAQHLMKTENERVEVAQLRGFIAGDLDGAFRETYAISRGTRCQQYLFSLSLNPPKDAAVEDEAFFRAADRAEAKLGLSGQPRALVFHEKRGDDGQVRRHAHAVWSRIDVEEMKAIPLPHSKRKLQDVARELYLEHGWTMPRGLAVSGEHDPRNFSLEQWQQAKRIKEDPREIKAAFADAWAVSDSKAAFAHALQERGYWLARGDKRGYVAVDHRGEVYAVAKWADVKTAAVRERLGDMEALPSLADAKIEIARTMQAKMEEFQREVRQREEREKRDAEERRAALKATQEAERREREAAAQRRAQDEERAQQARLRKGLAGLWDRIRGERKRTLERNRLEAEAAMERDQAQRQQLTAAQLAQRRAALQERAQQRKTNTAITRELREDAKVFQRMETDSEAERNARREAFKERRRTEDRPRRRGRSRDGPNLDR</sequence>
<dbReference type="EMBL" id="FNBW01000011">
    <property type="protein sequence ID" value="SDG14312.1"/>
    <property type="molecule type" value="Genomic_DNA"/>
</dbReference>
<name>A0A8G2EXC2_9PROT</name>
<feature type="compositionally biased region" description="Basic and acidic residues" evidence="1">
    <location>
        <begin position="394"/>
        <end position="445"/>
    </location>
</feature>
<protein>
    <recommendedName>
        <fullName evidence="2">MobA/VirD2-like nuclease domain-containing protein</fullName>
    </recommendedName>
</protein>
<evidence type="ECO:0000259" key="2">
    <source>
        <dbReference type="Pfam" id="PF03432"/>
    </source>
</evidence>
<accession>A0A8G2EXC2</accession>